<keyword evidence="2" id="KW-1185">Reference proteome</keyword>
<reference evidence="1 2" key="1">
    <citation type="submission" date="2022-03" db="EMBL/GenBank/DDBJ databases">
        <authorList>
            <person name="Nunn A."/>
            <person name="Chopra R."/>
            <person name="Nunn A."/>
            <person name="Contreras Garrido A."/>
        </authorList>
    </citation>
    <scope>NUCLEOTIDE SEQUENCE [LARGE SCALE GENOMIC DNA]</scope>
</reference>
<organism evidence="1 2">
    <name type="scientific">Thlaspi arvense</name>
    <name type="common">Field penny-cress</name>
    <dbReference type="NCBI Taxonomy" id="13288"/>
    <lineage>
        <taxon>Eukaryota</taxon>
        <taxon>Viridiplantae</taxon>
        <taxon>Streptophyta</taxon>
        <taxon>Embryophyta</taxon>
        <taxon>Tracheophyta</taxon>
        <taxon>Spermatophyta</taxon>
        <taxon>Magnoliopsida</taxon>
        <taxon>eudicotyledons</taxon>
        <taxon>Gunneridae</taxon>
        <taxon>Pentapetalae</taxon>
        <taxon>rosids</taxon>
        <taxon>malvids</taxon>
        <taxon>Brassicales</taxon>
        <taxon>Brassicaceae</taxon>
        <taxon>Thlaspideae</taxon>
        <taxon>Thlaspi</taxon>
    </lineage>
</organism>
<gene>
    <name evidence="1" type="ORF">TAV2_LOCUS19422</name>
</gene>
<protein>
    <submittedName>
        <fullName evidence="1">Uncharacterized protein</fullName>
    </submittedName>
</protein>
<dbReference type="EMBL" id="OU466862">
    <property type="protein sequence ID" value="CAH2069800.1"/>
    <property type="molecule type" value="Genomic_DNA"/>
</dbReference>
<dbReference type="Proteomes" id="UP000836841">
    <property type="component" value="Chromosome 6"/>
</dbReference>
<name>A0AAU9SK16_THLAR</name>
<proteinExistence type="predicted"/>
<dbReference type="AlphaFoldDB" id="A0AAU9SK16"/>
<accession>A0AAU9SK16</accession>
<evidence type="ECO:0000313" key="2">
    <source>
        <dbReference type="Proteomes" id="UP000836841"/>
    </source>
</evidence>
<sequence>MVKQYKKTAEILDGIARMKTEAIMVFKLDDEGNAVYTQDIGDLCIILTKSEPFCVPASSFPDVGPNHVKILDVHETAVVNLAEQTWNCYYDKKKEE</sequence>
<evidence type="ECO:0000313" key="1">
    <source>
        <dbReference type="EMBL" id="CAH2069800.1"/>
    </source>
</evidence>